<dbReference type="AlphaFoldDB" id="A0A165IS97"/>
<evidence type="ECO:0000259" key="10">
    <source>
        <dbReference type="Pfam" id="PF01545"/>
    </source>
</evidence>
<evidence type="ECO:0000256" key="2">
    <source>
        <dbReference type="ARBA" id="ARBA00008873"/>
    </source>
</evidence>
<evidence type="ECO:0000256" key="5">
    <source>
        <dbReference type="ARBA" id="ARBA00022833"/>
    </source>
</evidence>
<keyword evidence="5" id="KW-0862">Zinc</keyword>
<keyword evidence="4 9" id="KW-0812">Transmembrane</keyword>
<dbReference type="GO" id="GO:0006882">
    <property type="term" value="P:intracellular zinc ion homeostasis"/>
    <property type="evidence" value="ECO:0007669"/>
    <property type="project" value="TreeGrafter"/>
</dbReference>
<comment type="similarity">
    <text evidence="2">Belongs to the cation diffusion facilitator (CDF) transporter (TC 2.A.4) family. SLC30A subfamily.</text>
</comment>
<dbReference type="SUPFAM" id="SSF160240">
    <property type="entry name" value="Cation efflux protein cytoplasmic domain-like"/>
    <property type="match status" value="1"/>
</dbReference>
<evidence type="ECO:0000256" key="9">
    <source>
        <dbReference type="SAM" id="Phobius"/>
    </source>
</evidence>
<dbReference type="InterPro" id="IPR002524">
    <property type="entry name" value="Cation_efflux"/>
</dbReference>
<proteinExistence type="inferred from homology"/>
<dbReference type="Pfam" id="PF01545">
    <property type="entry name" value="Cation_efflux"/>
    <property type="match status" value="2"/>
</dbReference>
<evidence type="ECO:0000256" key="3">
    <source>
        <dbReference type="ARBA" id="ARBA00022448"/>
    </source>
</evidence>
<feature type="domain" description="Cation efflux protein transmembrane" evidence="10">
    <location>
        <begin position="13"/>
        <end position="145"/>
    </location>
</feature>
<feature type="compositionally biased region" description="Basic and acidic residues" evidence="8">
    <location>
        <begin position="257"/>
        <end position="278"/>
    </location>
</feature>
<evidence type="ECO:0000313" key="12">
    <source>
        <dbReference type="EMBL" id="KZF25311.1"/>
    </source>
</evidence>
<feature type="compositionally biased region" description="Polar residues" evidence="8">
    <location>
        <begin position="207"/>
        <end position="227"/>
    </location>
</feature>
<dbReference type="GO" id="GO:0016020">
    <property type="term" value="C:membrane"/>
    <property type="evidence" value="ECO:0007669"/>
    <property type="project" value="UniProtKB-SubCell"/>
</dbReference>
<reference evidence="12 13" key="1">
    <citation type="journal article" date="2016" name="Fungal Biol.">
        <title>The genome of Xylona heveae provides a window into fungal endophytism.</title>
        <authorList>
            <person name="Gazis R."/>
            <person name="Kuo A."/>
            <person name="Riley R."/>
            <person name="LaButti K."/>
            <person name="Lipzen A."/>
            <person name="Lin J."/>
            <person name="Amirebrahimi M."/>
            <person name="Hesse C.N."/>
            <person name="Spatafora J.W."/>
            <person name="Henrissat B."/>
            <person name="Hainaut M."/>
            <person name="Grigoriev I.V."/>
            <person name="Hibbett D.S."/>
        </authorList>
    </citation>
    <scope>NUCLEOTIDE SEQUENCE [LARGE SCALE GENOMIC DNA]</scope>
    <source>
        <strain evidence="12 13">TC161</strain>
    </source>
</reference>
<dbReference type="OrthoDB" id="9944568at2759"/>
<feature type="compositionally biased region" description="Basic and acidic residues" evidence="8">
    <location>
        <begin position="197"/>
        <end position="206"/>
    </location>
</feature>
<feature type="transmembrane region" description="Helical" evidence="9">
    <location>
        <begin position="350"/>
        <end position="373"/>
    </location>
</feature>
<gene>
    <name evidence="12" type="ORF">L228DRAFT_244117</name>
</gene>
<dbReference type="Pfam" id="PF16916">
    <property type="entry name" value="ZT_dimer"/>
    <property type="match status" value="1"/>
</dbReference>
<evidence type="ECO:0000259" key="11">
    <source>
        <dbReference type="Pfam" id="PF16916"/>
    </source>
</evidence>
<feature type="region of interest" description="Disordered" evidence="8">
    <location>
        <begin position="186"/>
        <end position="342"/>
    </location>
</feature>
<feature type="domain" description="Cation efflux protein cytoplasmic" evidence="11">
    <location>
        <begin position="415"/>
        <end position="492"/>
    </location>
</feature>
<feature type="compositionally biased region" description="Acidic residues" evidence="8">
    <location>
        <begin position="279"/>
        <end position="292"/>
    </location>
</feature>
<dbReference type="Proteomes" id="UP000076632">
    <property type="component" value="Unassembled WGS sequence"/>
</dbReference>
<evidence type="ECO:0000256" key="8">
    <source>
        <dbReference type="SAM" id="MobiDB-lite"/>
    </source>
</evidence>
<keyword evidence="6 9" id="KW-1133">Transmembrane helix</keyword>
<accession>A0A165IS97</accession>
<feature type="transmembrane region" description="Helical" evidence="9">
    <location>
        <begin position="110"/>
        <end position="131"/>
    </location>
</feature>
<feature type="compositionally biased region" description="Polar residues" evidence="8">
    <location>
        <begin position="298"/>
        <end position="310"/>
    </location>
</feature>
<feature type="transmembrane region" description="Helical" evidence="9">
    <location>
        <begin position="34"/>
        <end position="56"/>
    </location>
</feature>
<dbReference type="Gene3D" id="1.20.1510.10">
    <property type="entry name" value="Cation efflux protein transmembrane domain"/>
    <property type="match status" value="2"/>
</dbReference>
<dbReference type="InterPro" id="IPR027469">
    <property type="entry name" value="Cation_efflux_TMD_sf"/>
</dbReference>
<dbReference type="InterPro" id="IPR036837">
    <property type="entry name" value="Cation_efflux_CTD_sf"/>
</dbReference>
<dbReference type="PANTHER" id="PTHR45820">
    <property type="entry name" value="FI23527P1"/>
    <property type="match status" value="1"/>
</dbReference>
<dbReference type="GO" id="GO:0005385">
    <property type="term" value="F:zinc ion transmembrane transporter activity"/>
    <property type="evidence" value="ECO:0007669"/>
    <property type="project" value="TreeGrafter"/>
</dbReference>
<feature type="transmembrane region" description="Helical" evidence="9">
    <location>
        <begin position="9"/>
        <end position="28"/>
    </location>
</feature>
<feature type="transmembrane region" description="Helical" evidence="9">
    <location>
        <begin position="77"/>
        <end position="98"/>
    </location>
</feature>
<evidence type="ECO:0000256" key="4">
    <source>
        <dbReference type="ARBA" id="ARBA00022692"/>
    </source>
</evidence>
<name>A0A165IS97_XYLHT</name>
<dbReference type="RefSeq" id="XP_018190866.1">
    <property type="nucleotide sequence ID" value="XM_018331845.1"/>
</dbReference>
<dbReference type="STRING" id="1328760.A0A165IS97"/>
<sequence length="573" mass="62060">MGLSKSTRIGILLGIDTAFFLLEITVGYTVHSLALIADAFHMLNDVISLLVGLWAVKIANRKSNRMYTYGWQRAETLGALVNGVFLVALCLTIFLEAIQRFFEPQEISNPKLVLIVGCAGLASNILGLALFHDHGHAHGGHDEHGDSHGEHNGLAAAEEGRNGAHIESDESTQVADESGNVADVLPHAQVAGWPRTQDGDSGRERSFSGTGSGPTVRNSDETGSTLPGSMYRTRSGSHRRTGRSGRGSWSRAPATEDDIRVHPAEFRSEIQRTARELDMETPTESECDEAAEDSAQATESSPLLQGTKSAKPSKHGIQDGQASWHVGHKHTKPKPEKSGGHSHDLNMKGVFLHVLGDALGNVGVIASALFIWLTTFSWRYYFDPLISLVITCIILGSAIPLCKAASRILLQAVPAGIDVEEIKHDIEQLPGIVSCHHVHVWQLSYTKLIASLHVQVDYDVKSEGSEKYMDIARAIRTCLHEYGIHSSTIQPEFLNSEHGMAQGRSDGNGTNKNYGYGGASYADVVRRQGSKPGSLQDGEGDACLLNCPDECGARNQCCDPQSDRAETDDEHSH</sequence>
<dbReference type="GeneID" id="28896982"/>
<feature type="domain" description="Cation efflux protein transmembrane" evidence="10">
    <location>
        <begin position="330"/>
        <end position="410"/>
    </location>
</feature>
<dbReference type="OMA" id="CLFHQHG"/>
<dbReference type="FunFam" id="1.20.1510.10:FF:000021">
    <property type="entry name" value="Solute carrier family 30 (Zinc transporter), member 1"/>
    <property type="match status" value="1"/>
</dbReference>
<protein>
    <submittedName>
        <fullName evidence="12">Cation efflux protein</fullName>
    </submittedName>
</protein>
<organism evidence="12 13">
    <name type="scientific">Xylona heveae (strain CBS 132557 / TC161)</name>
    <dbReference type="NCBI Taxonomy" id="1328760"/>
    <lineage>
        <taxon>Eukaryota</taxon>
        <taxon>Fungi</taxon>
        <taxon>Dikarya</taxon>
        <taxon>Ascomycota</taxon>
        <taxon>Pezizomycotina</taxon>
        <taxon>Xylonomycetes</taxon>
        <taxon>Xylonales</taxon>
        <taxon>Xylonaceae</taxon>
        <taxon>Xylona</taxon>
    </lineage>
</organism>
<dbReference type="InterPro" id="IPR058533">
    <property type="entry name" value="Cation_efflux_TM"/>
</dbReference>
<comment type="subcellular location">
    <subcellularLocation>
        <location evidence="1">Membrane</location>
        <topology evidence="1">Multi-pass membrane protein</topology>
    </subcellularLocation>
</comment>
<evidence type="ECO:0000256" key="6">
    <source>
        <dbReference type="ARBA" id="ARBA00022989"/>
    </source>
</evidence>
<dbReference type="EMBL" id="KV407455">
    <property type="protein sequence ID" value="KZF25311.1"/>
    <property type="molecule type" value="Genomic_DNA"/>
</dbReference>
<keyword evidence="7 9" id="KW-0472">Membrane</keyword>
<dbReference type="InterPro" id="IPR027470">
    <property type="entry name" value="Cation_efflux_CTD"/>
</dbReference>
<feature type="compositionally biased region" description="Basic and acidic residues" evidence="8">
    <location>
        <begin position="333"/>
        <end position="342"/>
    </location>
</feature>
<dbReference type="PANTHER" id="PTHR45820:SF4">
    <property type="entry name" value="ZINC TRANSPORTER 63C, ISOFORM F"/>
    <property type="match status" value="1"/>
</dbReference>
<evidence type="ECO:0000256" key="1">
    <source>
        <dbReference type="ARBA" id="ARBA00004141"/>
    </source>
</evidence>
<dbReference type="NCBIfam" id="TIGR01297">
    <property type="entry name" value="CDF"/>
    <property type="match status" value="2"/>
</dbReference>
<dbReference type="SUPFAM" id="SSF161111">
    <property type="entry name" value="Cation efflux protein transmembrane domain-like"/>
    <property type="match status" value="1"/>
</dbReference>
<dbReference type="FunFam" id="1.20.1510.10:FF:000026">
    <property type="entry name" value="Zinc/cadmium resistance protein-like protein"/>
    <property type="match status" value="1"/>
</dbReference>
<feature type="transmembrane region" description="Helical" evidence="9">
    <location>
        <begin position="385"/>
        <end position="402"/>
    </location>
</feature>
<dbReference type="InParanoid" id="A0A165IS97"/>
<evidence type="ECO:0000256" key="7">
    <source>
        <dbReference type="ARBA" id="ARBA00023136"/>
    </source>
</evidence>
<dbReference type="FunCoup" id="A0A165IS97">
    <property type="interactions" value="263"/>
</dbReference>
<evidence type="ECO:0000313" key="13">
    <source>
        <dbReference type="Proteomes" id="UP000076632"/>
    </source>
</evidence>
<keyword evidence="3" id="KW-0813">Transport</keyword>
<keyword evidence="13" id="KW-1185">Reference proteome</keyword>